<protein>
    <recommendedName>
        <fullName evidence="2">Bis(5'-nucleosyl)-tetraphosphatase [asymmetrical]</fullName>
    </recommendedName>
    <alternativeName>
        <fullName evidence="5">Diadenosine 5',5'''-P1,P4-tetraphosphate asymmetrical hydrolase</fullName>
    </alternativeName>
</protein>
<organism evidence="7 8">
    <name type="scientific">Caenorhabditis bovis</name>
    <dbReference type="NCBI Taxonomy" id="2654633"/>
    <lineage>
        <taxon>Eukaryota</taxon>
        <taxon>Metazoa</taxon>
        <taxon>Ecdysozoa</taxon>
        <taxon>Nematoda</taxon>
        <taxon>Chromadorea</taxon>
        <taxon>Rhabditida</taxon>
        <taxon>Rhabditina</taxon>
        <taxon>Rhabditomorpha</taxon>
        <taxon>Rhabditoidea</taxon>
        <taxon>Rhabditidae</taxon>
        <taxon>Peloderinae</taxon>
        <taxon>Caenorhabditis</taxon>
    </lineage>
</organism>
<dbReference type="EMBL" id="CADEPM010000007">
    <property type="protein sequence ID" value="CAB3408340.1"/>
    <property type="molecule type" value="Genomic_DNA"/>
</dbReference>
<evidence type="ECO:0000313" key="7">
    <source>
        <dbReference type="EMBL" id="CAB3408340.1"/>
    </source>
</evidence>
<dbReference type="PANTHER" id="PTHR21340:SF0">
    <property type="entry name" value="BIS(5'-NUCLEOSYL)-TETRAPHOSPHATASE [ASYMMETRICAL]"/>
    <property type="match status" value="1"/>
</dbReference>
<dbReference type="GO" id="GO:0004081">
    <property type="term" value="F:bis(5'-nucleosyl)-tetraphosphatase (asymmetrical) activity"/>
    <property type="evidence" value="ECO:0007669"/>
    <property type="project" value="TreeGrafter"/>
</dbReference>
<feature type="domain" description="Nudix hydrolase" evidence="6">
    <location>
        <begin position="4"/>
        <end position="135"/>
    </location>
</feature>
<accession>A0A8S1F638</accession>
<dbReference type="CDD" id="cd03428">
    <property type="entry name" value="NUDIX_Ap4A_Nudt2"/>
    <property type="match status" value="1"/>
</dbReference>
<name>A0A8S1F638_9PELO</name>
<dbReference type="GO" id="GO:0006167">
    <property type="term" value="P:AMP biosynthetic process"/>
    <property type="evidence" value="ECO:0007669"/>
    <property type="project" value="TreeGrafter"/>
</dbReference>
<dbReference type="InterPro" id="IPR020084">
    <property type="entry name" value="NUDIX_hydrolase_CS"/>
</dbReference>
<dbReference type="PANTHER" id="PTHR21340">
    <property type="entry name" value="DIADENOSINE 5,5-P1,P4-TETRAPHOSPHATE PYROPHOSPHOHYDROLASE MUTT"/>
    <property type="match status" value="1"/>
</dbReference>
<reference evidence="7 8" key="1">
    <citation type="submission" date="2020-04" db="EMBL/GenBank/DDBJ databases">
        <authorList>
            <person name="Laetsch R D."/>
            <person name="Stevens L."/>
            <person name="Kumar S."/>
            <person name="Blaxter L. M."/>
        </authorList>
    </citation>
    <scope>NUCLEOTIDE SEQUENCE [LARGE SCALE GENOMIC DNA]</scope>
</reference>
<dbReference type="Pfam" id="PF00293">
    <property type="entry name" value="NUDIX"/>
    <property type="match status" value="1"/>
</dbReference>
<dbReference type="OrthoDB" id="276276at2759"/>
<evidence type="ECO:0000313" key="8">
    <source>
        <dbReference type="Proteomes" id="UP000494206"/>
    </source>
</evidence>
<keyword evidence="3" id="KW-0547">Nucleotide-binding</keyword>
<evidence type="ECO:0000256" key="4">
    <source>
        <dbReference type="ARBA" id="ARBA00022801"/>
    </source>
</evidence>
<dbReference type="AlphaFoldDB" id="A0A8S1F638"/>
<evidence type="ECO:0000256" key="1">
    <source>
        <dbReference type="ARBA" id="ARBA00005582"/>
    </source>
</evidence>
<proteinExistence type="inferred from homology"/>
<evidence type="ECO:0000256" key="3">
    <source>
        <dbReference type="ARBA" id="ARBA00022741"/>
    </source>
</evidence>
<dbReference type="Gene3D" id="3.90.79.10">
    <property type="entry name" value="Nucleoside Triphosphate Pyrophosphohydrolase"/>
    <property type="match status" value="1"/>
</dbReference>
<keyword evidence="4" id="KW-0378">Hydrolase</keyword>
<dbReference type="InterPro" id="IPR051325">
    <property type="entry name" value="Nudix_hydrolase_domain"/>
</dbReference>
<dbReference type="PRINTS" id="PR01405">
    <property type="entry name" value="TETRPHPHTASE"/>
</dbReference>
<evidence type="ECO:0000259" key="6">
    <source>
        <dbReference type="PROSITE" id="PS51462"/>
    </source>
</evidence>
<dbReference type="PROSITE" id="PS00893">
    <property type="entry name" value="NUDIX_BOX"/>
    <property type="match status" value="1"/>
</dbReference>
<dbReference type="GO" id="GO:0000166">
    <property type="term" value="F:nucleotide binding"/>
    <property type="evidence" value="ECO:0007669"/>
    <property type="project" value="UniProtKB-KW"/>
</dbReference>
<dbReference type="InterPro" id="IPR000086">
    <property type="entry name" value="NUDIX_hydrolase_dom"/>
</dbReference>
<dbReference type="InterPro" id="IPR015797">
    <property type="entry name" value="NUDIX_hydrolase-like_dom_sf"/>
</dbReference>
<comment type="similarity">
    <text evidence="1">Belongs to the Nudix hydrolase family.</text>
</comment>
<gene>
    <name evidence="7" type="ORF">CBOVIS_LOCUS10130</name>
</gene>
<sequence>MSQAVVRAAGLVVYRKVSGKVEFLLLQASYPPHHWTPPKGHVDPGEDEWTAAIRETSEEANLSKDQLTIHEDCHETLYYTANGKPKSVKYWLALLNNPLDVKLSHEHQNWKWADLEEAIRVADYAEMGQLLRKFHDFIEKNKN</sequence>
<keyword evidence="8" id="KW-1185">Reference proteome</keyword>
<dbReference type="GO" id="GO:0006754">
    <property type="term" value="P:ATP biosynthetic process"/>
    <property type="evidence" value="ECO:0007669"/>
    <property type="project" value="TreeGrafter"/>
</dbReference>
<dbReference type="InterPro" id="IPR003565">
    <property type="entry name" value="Tetra_PHTase"/>
</dbReference>
<evidence type="ECO:0000256" key="2">
    <source>
        <dbReference type="ARBA" id="ARBA00018911"/>
    </source>
</evidence>
<dbReference type="PROSITE" id="PS51462">
    <property type="entry name" value="NUDIX"/>
    <property type="match status" value="1"/>
</dbReference>
<dbReference type="SUPFAM" id="SSF55811">
    <property type="entry name" value="Nudix"/>
    <property type="match status" value="1"/>
</dbReference>
<comment type="caution">
    <text evidence="7">The sequence shown here is derived from an EMBL/GenBank/DDBJ whole genome shotgun (WGS) entry which is preliminary data.</text>
</comment>
<evidence type="ECO:0000256" key="5">
    <source>
        <dbReference type="ARBA" id="ARBA00032644"/>
    </source>
</evidence>
<dbReference type="Proteomes" id="UP000494206">
    <property type="component" value="Unassembled WGS sequence"/>
</dbReference>